<organism evidence="2 3">
    <name type="scientific">Bacillus songklensis</name>
    <dbReference type="NCBI Taxonomy" id="1069116"/>
    <lineage>
        <taxon>Bacteria</taxon>
        <taxon>Bacillati</taxon>
        <taxon>Bacillota</taxon>
        <taxon>Bacilli</taxon>
        <taxon>Bacillales</taxon>
        <taxon>Bacillaceae</taxon>
        <taxon>Bacillus</taxon>
    </lineage>
</organism>
<dbReference type="PANTHER" id="PTHR36836">
    <property type="entry name" value="COLANIC ACID BIOSYNTHESIS PROTEIN WCAK"/>
    <property type="match status" value="1"/>
</dbReference>
<comment type="caution">
    <text evidence="2">The sequence shown here is derived from an EMBL/GenBank/DDBJ whole genome shotgun (WGS) entry which is preliminary data.</text>
</comment>
<sequence length="352" mass="40174">MKRVLYLGWIGHNNLGDELLWNLFNRLSNLYFGQEEIEIIPSLKRKDLDLNKYDSIVLGGGSVLLPKYIHLLHKGIQQEKKVLIWGSGLDWIKKNDLDLMISNGKPLLHEPINKEYADILKEIFARASFAGVRGPLTKKALEFLGVSGDHIRIIGDPGMLLKQNNASKTKESEKRIGLNWGTSHNKIYGNNETKVEDGLVEVSKNLIKRGYKILIYGVWTNDLEPCQRLFDKINDSSNVILDKTLYEEQQLITVLSSCTLTINFKLHANLLSLAANVPSVLLGYRFKIFDLAYLLGLEKYIVSTNSSDLETEILKRVHLIEQNHSDIIKDYKERQKAFNPLMIEPFNRGLIT</sequence>
<dbReference type="RefSeq" id="WP_377915377.1">
    <property type="nucleotide sequence ID" value="NZ_JBHRZT010000052.1"/>
</dbReference>
<reference evidence="3" key="1">
    <citation type="journal article" date="2019" name="Int. J. Syst. Evol. Microbiol.">
        <title>The Global Catalogue of Microorganisms (GCM) 10K type strain sequencing project: providing services to taxonomists for standard genome sequencing and annotation.</title>
        <authorList>
            <consortium name="The Broad Institute Genomics Platform"/>
            <consortium name="The Broad Institute Genome Sequencing Center for Infectious Disease"/>
            <person name="Wu L."/>
            <person name="Ma J."/>
        </authorList>
    </citation>
    <scope>NUCLEOTIDE SEQUENCE [LARGE SCALE GENOMIC DNA]</scope>
    <source>
        <strain evidence="3">CCUG 61889</strain>
    </source>
</reference>
<dbReference type="EMBL" id="JBHRZT010000052">
    <property type="protein sequence ID" value="MFC3884176.1"/>
    <property type="molecule type" value="Genomic_DNA"/>
</dbReference>
<evidence type="ECO:0000313" key="2">
    <source>
        <dbReference type="EMBL" id="MFC3884176.1"/>
    </source>
</evidence>
<proteinExistence type="predicted"/>
<gene>
    <name evidence="2" type="ORF">ACFOU2_12025</name>
</gene>
<keyword evidence="2" id="KW-0808">Transferase</keyword>
<feature type="domain" description="Polysaccharide pyruvyl transferase" evidence="1">
    <location>
        <begin position="14"/>
        <end position="284"/>
    </location>
</feature>
<dbReference type="Proteomes" id="UP001595752">
    <property type="component" value="Unassembled WGS sequence"/>
</dbReference>
<dbReference type="PANTHER" id="PTHR36836:SF1">
    <property type="entry name" value="COLANIC ACID BIOSYNTHESIS PROTEIN WCAK"/>
    <property type="match status" value="1"/>
</dbReference>
<protein>
    <submittedName>
        <fullName evidence="2">Polysaccharide pyruvyl transferase family protein</fullName>
    </submittedName>
</protein>
<accession>A0ABV8B4F8</accession>
<evidence type="ECO:0000313" key="3">
    <source>
        <dbReference type="Proteomes" id="UP001595752"/>
    </source>
</evidence>
<dbReference type="Pfam" id="PF04230">
    <property type="entry name" value="PS_pyruv_trans"/>
    <property type="match status" value="1"/>
</dbReference>
<keyword evidence="3" id="KW-1185">Reference proteome</keyword>
<evidence type="ECO:0000259" key="1">
    <source>
        <dbReference type="Pfam" id="PF04230"/>
    </source>
</evidence>
<name>A0ABV8B4F8_9BACI</name>
<dbReference type="InterPro" id="IPR007345">
    <property type="entry name" value="Polysacch_pyruvyl_Trfase"/>
</dbReference>
<dbReference type="GO" id="GO:0016740">
    <property type="term" value="F:transferase activity"/>
    <property type="evidence" value="ECO:0007669"/>
    <property type="project" value="UniProtKB-KW"/>
</dbReference>